<feature type="domain" description="Outer membrane protein beta-barrel" evidence="3">
    <location>
        <begin position="5"/>
        <end position="122"/>
    </location>
</feature>
<comment type="caution">
    <text evidence="4">The sequence shown here is derived from an EMBL/GenBank/DDBJ whole genome shotgun (WGS) entry which is preliminary data.</text>
</comment>
<reference evidence="4 5" key="1">
    <citation type="submission" date="2020-01" db="EMBL/GenBank/DDBJ databases">
        <title>Genomes assembled from Gulf of Kutch pelagic sediment metagenomes.</title>
        <authorList>
            <person name="Chandrashekar M."/>
            <person name="Mahajan M.S."/>
            <person name="Dave K.J."/>
            <person name="Vatsa P."/>
            <person name="Nathani N.M."/>
        </authorList>
    </citation>
    <scope>NUCLEOTIDE SEQUENCE [LARGE SCALE GENOMIC DNA]</scope>
    <source>
        <strain evidence="4">KS3-K002</strain>
    </source>
</reference>
<feature type="signal peptide" evidence="2">
    <location>
        <begin position="1"/>
        <end position="22"/>
    </location>
</feature>
<dbReference type="SUPFAM" id="SSF56925">
    <property type="entry name" value="OMPA-like"/>
    <property type="match status" value="1"/>
</dbReference>
<name>A0AAE4ZAN6_9BACT</name>
<feature type="chain" id="PRO_5042257825" evidence="2">
    <location>
        <begin position="23"/>
        <end position="157"/>
    </location>
</feature>
<proteinExistence type="predicted"/>
<organism evidence="4 5">
    <name type="scientific">Candidatus Kutchimonas denitrificans</name>
    <dbReference type="NCBI Taxonomy" id="3056748"/>
    <lineage>
        <taxon>Bacteria</taxon>
        <taxon>Pseudomonadati</taxon>
        <taxon>Gemmatimonadota</taxon>
        <taxon>Gemmatimonadia</taxon>
        <taxon>Candidatus Palauibacterales</taxon>
        <taxon>Candidatus Palauibacteraceae</taxon>
        <taxon>Candidatus Kutchimonas</taxon>
    </lineage>
</organism>
<accession>A0AAE4ZAN6</accession>
<dbReference type="EMBL" id="JAACAK010000130">
    <property type="protein sequence ID" value="NIR76444.1"/>
    <property type="molecule type" value="Genomic_DNA"/>
</dbReference>
<evidence type="ECO:0000313" key="4">
    <source>
        <dbReference type="EMBL" id="NIR76444.1"/>
    </source>
</evidence>
<evidence type="ECO:0000313" key="5">
    <source>
        <dbReference type="Proteomes" id="UP000702544"/>
    </source>
</evidence>
<dbReference type="Pfam" id="PF13505">
    <property type="entry name" value="OMP_b-brl"/>
    <property type="match status" value="1"/>
</dbReference>
<keyword evidence="1 2" id="KW-0732">Signal</keyword>
<evidence type="ECO:0000256" key="1">
    <source>
        <dbReference type="ARBA" id="ARBA00022729"/>
    </source>
</evidence>
<gene>
    <name evidence="4" type="ORF">GWO12_15280</name>
</gene>
<sequence>MRGSLLAVCLLTVLAWPATLSAQLDVGPQASWADDADFGIGGRAMLGIPVDIPLAAIGSFDYFFPDGDVDYWEINANAVYKFRVPGGVVAPYAGAGLNVAHTSVGDLSETDVGLNLLGGATFDAGQLTPFAELRVELGGGEQFVLTGGLLFTVGPGL</sequence>
<evidence type="ECO:0000259" key="3">
    <source>
        <dbReference type="Pfam" id="PF13505"/>
    </source>
</evidence>
<dbReference type="AlphaFoldDB" id="A0AAE4ZAN6"/>
<dbReference type="Proteomes" id="UP000702544">
    <property type="component" value="Unassembled WGS sequence"/>
</dbReference>
<evidence type="ECO:0000256" key="2">
    <source>
        <dbReference type="SAM" id="SignalP"/>
    </source>
</evidence>
<dbReference type="Gene3D" id="2.40.160.20">
    <property type="match status" value="1"/>
</dbReference>
<dbReference type="InterPro" id="IPR011250">
    <property type="entry name" value="OMP/PagP_B-barrel"/>
</dbReference>
<dbReference type="InterPro" id="IPR027385">
    <property type="entry name" value="Beta-barrel_OMP"/>
</dbReference>
<protein>
    <submittedName>
        <fullName evidence="4">Porin family protein</fullName>
    </submittedName>
</protein>